<dbReference type="AlphaFoldDB" id="A0AAW7MCM6"/>
<evidence type="ECO:0000256" key="4">
    <source>
        <dbReference type="ARBA" id="ARBA00022596"/>
    </source>
</evidence>
<protein>
    <submittedName>
        <fullName evidence="11">Sugar ABC transporter permease</fullName>
    </submittedName>
</protein>
<dbReference type="SUPFAM" id="SSF161098">
    <property type="entry name" value="MetI-like"/>
    <property type="match status" value="1"/>
</dbReference>
<dbReference type="Gene3D" id="1.10.3720.10">
    <property type="entry name" value="MetI-like"/>
    <property type="match status" value="1"/>
</dbReference>
<dbReference type="Pfam" id="PF00528">
    <property type="entry name" value="BPD_transp_1"/>
    <property type="match status" value="1"/>
</dbReference>
<dbReference type="EMBL" id="JAUHQC010000010">
    <property type="protein sequence ID" value="MDN4533408.1"/>
    <property type="molecule type" value="Genomic_DNA"/>
</dbReference>
<dbReference type="CDD" id="cd06261">
    <property type="entry name" value="TM_PBP2"/>
    <property type="match status" value="1"/>
</dbReference>
<evidence type="ECO:0000256" key="8">
    <source>
        <dbReference type="ARBA" id="ARBA00023136"/>
    </source>
</evidence>
<organism evidence="11 13">
    <name type="scientific">Staphylococcus auricularis</name>
    <dbReference type="NCBI Taxonomy" id="29379"/>
    <lineage>
        <taxon>Bacteria</taxon>
        <taxon>Bacillati</taxon>
        <taxon>Bacillota</taxon>
        <taxon>Bacilli</taxon>
        <taxon>Bacillales</taxon>
        <taxon>Staphylococcaceae</taxon>
        <taxon>Staphylococcus</taxon>
    </lineage>
</organism>
<keyword evidence="2 9" id="KW-0813">Transport</keyword>
<proteinExistence type="inferred from homology"/>
<feature type="transmembrane region" description="Helical" evidence="9">
    <location>
        <begin position="38"/>
        <end position="59"/>
    </location>
</feature>
<dbReference type="PANTHER" id="PTHR30193:SF37">
    <property type="entry name" value="INNER MEMBRANE ABC TRANSPORTER PERMEASE PROTEIN YCJO"/>
    <property type="match status" value="1"/>
</dbReference>
<keyword evidence="4" id="KW-0533">Nickel</keyword>
<feature type="transmembrane region" description="Helical" evidence="9">
    <location>
        <begin position="6"/>
        <end position="26"/>
    </location>
</feature>
<dbReference type="EMBL" id="JAUHQC010000009">
    <property type="protein sequence ID" value="MDN4533090.1"/>
    <property type="molecule type" value="Genomic_DNA"/>
</dbReference>
<evidence type="ECO:0000259" key="10">
    <source>
        <dbReference type="PROSITE" id="PS50928"/>
    </source>
</evidence>
<comment type="similarity">
    <text evidence="9">Belongs to the binding-protein-dependent transport system permease family.</text>
</comment>
<dbReference type="PROSITE" id="PS50928">
    <property type="entry name" value="ABC_TM1"/>
    <property type="match status" value="1"/>
</dbReference>
<dbReference type="GO" id="GO:0015675">
    <property type="term" value="P:nickel cation transport"/>
    <property type="evidence" value="ECO:0007669"/>
    <property type="project" value="UniProtKB-KW"/>
</dbReference>
<keyword evidence="6 9" id="KW-1133">Transmembrane helix</keyword>
<keyword evidence="3" id="KW-1003">Cell membrane</keyword>
<evidence type="ECO:0000313" key="12">
    <source>
        <dbReference type="EMBL" id="MDN4533408.1"/>
    </source>
</evidence>
<dbReference type="InterPro" id="IPR035906">
    <property type="entry name" value="MetI-like_sf"/>
</dbReference>
<evidence type="ECO:0000313" key="13">
    <source>
        <dbReference type="Proteomes" id="UP001171687"/>
    </source>
</evidence>
<gene>
    <name evidence="11" type="ORF">QYH67_05810</name>
    <name evidence="12" type="ORF">QYH67_07510</name>
</gene>
<dbReference type="PANTHER" id="PTHR30193">
    <property type="entry name" value="ABC TRANSPORTER PERMEASE PROTEIN"/>
    <property type="match status" value="1"/>
</dbReference>
<feature type="transmembrane region" description="Helical" evidence="9">
    <location>
        <begin position="151"/>
        <end position="169"/>
    </location>
</feature>
<evidence type="ECO:0000256" key="3">
    <source>
        <dbReference type="ARBA" id="ARBA00022475"/>
    </source>
</evidence>
<evidence type="ECO:0000256" key="5">
    <source>
        <dbReference type="ARBA" id="ARBA00022692"/>
    </source>
</evidence>
<comment type="caution">
    <text evidence="11">The sequence shown here is derived from an EMBL/GenBank/DDBJ whole genome shotgun (WGS) entry which is preliminary data.</text>
</comment>
<dbReference type="GO" id="GO:0055085">
    <property type="term" value="P:transmembrane transport"/>
    <property type="evidence" value="ECO:0007669"/>
    <property type="project" value="InterPro"/>
</dbReference>
<reference evidence="11" key="1">
    <citation type="submission" date="2023-07" db="EMBL/GenBank/DDBJ databases">
        <title>Evaluation of the beneficial properties of pineapple isolates.</title>
        <authorList>
            <person name="Adefiranye O."/>
        </authorList>
    </citation>
    <scope>NUCLEOTIDE SEQUENCE</scope>
    <source>
        <strain evidence="11">PAPLE_T1</strain>
    </source>
</reference>
<dbReference type="Proteomes" id="UP001171687">
    <property type="component" value="Unassembled WGS sequence"/>
</dbReference>
<evidence type="ECO:0000256" key="1">
    <source>
        <dbReference type="ARBA" id="ARBA00004651"/>
    </source>
</evidence>
<dbReference type="GO" id="GO:0005886">
    <property type="term" value="C:plasma membrane"/>
    <property type="evidence" value="ECO:0007669"/>
    <property type="project" value="UniProtKB-SubCell"/>
</dbReference>
<name>A0AAW7MCM6_9STAP</name>
<keyword evidence="7" id="KW-0921">Nickel transport</keyword>
<keyword evidence="7" id="KW-0406">Ion transport</keyword>
<evidence type="ECO:0000313" key="11">
    <source>
        <dbReference type="EMBL" id="MDN4533090.1"/>
    </source>
</evidence>
<accession>A0AAW7MCM6</accession>
<keyword evidence="8 9" id="KW-0472">Membrane</keyword>
<dbReference type="InterPro" id="IPR000515">
    <property type="entry name" value="MetI-like"/>
</dbReference>
<evidence type="ECO:0000256" key="2">
    <source>
        <dbReference type="ARBA" id="ARBA00022448"/>
    </source>
</evidence>
<evidence type="ECO:0000256" key="6">
    <source>
        <dbReference type="ARBA" id="ARBA00022989"/>
    </source>
</evidence>
<dbReference type="InterPro" id="IPR051393">
    <property type="entry name" value="ABC_transporter_permease"/>
</dbReference>
<feature type="transmembrane region" description="Helical" evidence="9">
    <location>
        <begin position="195"/>
        <end position="220"/>
    </location>
</feature>
<feature type="domain" description="ABC transmembrane type-1" evidence="10">
    <location>
        <begin position="1"/>
        <end position="216"/>
    </location>
</feature>
<comment type="subcellular location">
    <subcellularLocation>
        <location evidence="1 9">Cell membrane</location>
        <topology evidence="1 9">Multi-pass membrane protein</topology>
    </subcellularLocation>
</comment>
<dbReference type="RefSeq" id="WP_150888294.1">
    <property type="nucleotide sequence ID" value="NZ_CAKZJA010000015.1"/>
</dbReference>
<sequence length="227" mass="25263">MNLLKIWFFSGIFTIGIALVFAAILNSNIIGKRFFTSIVYLPQVISVIAIGYAWLLYVFNRQYGMLTTFFDALGLEKLANIEWTSSEMILTSMIIAATFGGIGGFTLMFLSAMSNIPQDYYNVARIAGQNAIQQFFTITLPLITNVIRTSVVLFTTATIGFFAFARVFSDVSTVTPMLFTYQQIFGTEINADTNVGIGAASGVMMTIVGLILFIISNYVFKERNYEY</sequence>
<feature type="transmembrane region" description="Helical" evidence="9">
    <location>
        <begin position="88"/>
        <end position="110"/>
    </location>
</feature>
<keyword evidence="5 9" id="KW-0812">Transmembrane</keyword>
<evidence type="ECO:0000256" key="7">
    <source>
        <dbReference type="ARBA" id="ARBA00023112"/>
    </source>
</evidence>
<evidence type="ECO:0000256" key="9">
    <source>
        <dbReference type="RuleBase" id="RU363032"/>
    </source>
</evidence>